<comment type="caution">
    <text evidence="1">The sequence shown here is derived from an EMBL/GenBank/DDBJ whole genome shotgun (WGS) entry which is preliminary data.</text>
</comment>
<dbReference type="AlphaFoldDB" id="A0AAE0EZ03"/>
<gene>
    <name evidence="1" type="ORF">CYMTET_44480</name>
</gene>
<sequence>MYTGLRLFQHPDKKIFHAHGAKFVPYGQGLPAEGNIMFFDNGHQRGGSLRVKQGVNLNKVKKEHPNLNFSQLTLHKTGTMTIDASAAQEIKPVHVNGIYNMTKNGTYYPEDFYWTCDTEPYNCIRFGGVNKMHHGLHLVTCGFTASEPDRGVDFKKNPKWKIMILDQKCNEVWSMWNPYPSHVNFGVEKAAIPIITREAVLKYNNMGNSPFYSNGNFYSTWVPASHPGLANRHIDNQTECMSIWNAIDHANFSFTNEEIASLAKRSMGDVWPDEVTP</sequence>
<protein>
    <submittedName>
        <fullName evidence="1">Uncharacterized protein</fullName>
    </submittedName>
</protein>
<evidence type="ECO:0000313" key="1">
    <source>
        <dbReference type="EMBL" id="KAK3245976.1"/>
    </source>
</evidence>
<dbReference type="Proteomes" id="UP001190700">
    <property type="component" value="Unassembled WGS sequence"/>
</dbReference>
<name>A0AAE0EZ03_9CHLO</name>
<proteinExistence type="predicted"/>
<evidence type="ECO:0000313" key="2">
    <source>
        <dbReference type="Proteomes" id="UP001190700"/>
    </source>
</evidence>
<organism evidence="1 2">
    <name type="scientific">Cymbomonas tetramitiformis</name>
    <dbReference type="NCBI Taxonomy" id="36881"/>
    <lineage>
        <taxon>Eukaryota</taxon>
        <taxon>Viridiplantae</taxon>
        <taxon>Chlorophyta</taxon>
        <taxon>Pyramimonadophyceae</taxon>
        <taxon>Pyramimonadales</taxon>
        <taxon>Pyramimonadaceae</taxon>
        <taxon>Cymbomonas</taxon>
    </lineage>
</organism>
<keyword evidence="2" id="KW-1185">Reference proteome</keyword>
<dbReference type="EMBL" id="LGRX02030220">
    <property type="protein sequence ID" value="KAK3245976.1"/>
    <property type="molecule type" value="Genomic_DNA"/>
</dbReference>
<reference evidence="1 2" key="1">
    <citation type="journal article" date="2015" name="Genome Biol. Evol.">
        <title>Comparative Genomics of a Bacterivorous Green Alga Reveals Evolutionary Causalities and Consequences of Phago-Mixotrophic Mode of Nutrition.</title>
        <authorList>
            <person name="Burns J.A."/>
            <person name="Paasch A."/>
            <person name="Narechania A."/>
            <person name="Kim E."/>
        </authorList>
    </citation>
    <scope>NUCLEOTIDE SEQUENCE [LARGE SCALE GENOMIC DNA]</scope>
    <source>
        <strain evidence="1 2">PLY_AMNH</strain>
    </source>
</reference>
<accession>A0AAE0EZ03</accession>